<comment type="caution">
    <text evidence="9">The sequence shown here is derived from an EMBL/GenBank/DDBJ whole genome shotgun (WGS) entry which is preliminary data.</text>
</comment>
<accession>A0AA88YQZ2</accession>
<protein>
    <recommendedName>
        <fullName evidence="8">Homeobox domain-containing protein</fullName>
    </recommendedName>
</protein>
<evidence type="ECO:0000256" key="1">
    <source>
        <dbReference type="ARBA" id="ARBA00004123"/>
    </source>
</evidence>
<organism evidence="9 10">
    <name type="scientific">Pinctada imbricata</name>
    <name type="common">Atlantic pearl-oyster</name>
    <name type="synonym">Pinctada martensii</name>
    <dbReference type="NCBI Taxonomy" id="66713"/>
    <lineage>
        <taxon>Eukaryota</taxon>
        <taxon>Metazoa</taxon>
        <taxon>Spiralia</taxon>
        <taxon>Lophotrochozoa</taxon>
        <taxon>Mollusca</taxon>
        <taxon>Bivalvia</taxon>
        <taxon>Autobranchia</taxon>
        <taxon>Pteriomorphia</taxon>
        <taxon>Pterioida</taxon>
        <taxon>Pterioidea</taxon>
        <taxon>Pteriidae</taxon>
        <taxon>Pinctada</taxon>
    </lineage>
</organism>
<evidence type="ECO:0000313" key="10">
    <source>
        <dbReference type="Proteomes" id="UP001186944"/>
    </source>
</evidence>
<evidence type="ECO:0000259" key="8">
    <source>
        <dbReference type="PROSITE" id="PS50071"/>
    </source>
</evidence>
<dbReference type="GO" id="GO:0005634">
    <property type="term" value="C:nucleus"/>
    <property type="evidence" value="ECO:0007669"/>
    <property type="project" value="UniProtKB-SubCell"/>
</dbReference>
<dbReference type="InterPro" id="IPR042982">
    <property type="entry name" value="GBX-1/2"/>
</dbReference>
<dbReference type="PANTHER" id="PTHR24334:SF0">
    <property type="entry name" value="HOMEOBOX PROTEIN UNPLUGGED"/>
    <property type="match status" value="1"/>
</dbReference>
<dbReference type="InterPro" id="IPR017970">
    <property type="entry name" value="Homeobox_CS"/>
</dbReference>
<dbReference type="PROSITE" id="PS00027">
    <property type="entry name" value="HOMEOBOX_1"/>
    <property type="match status" value="1"/>
</dbReference>
<evidence type="ECO:0000256" key="7">
    <source>
        <dbReference type="SAM" id="MobiDB-lite"/>
    </source>
</evidence>
<dbReference type="FunFam" id="1.10.10.60:FF:000360">
    <property type="entry name" value="Gastrulation brain homeobox"/>
    <property type="match status" value="1"/>
</dbReference>
<comment type="subcellular location">
    <subcellularLocation>
        <location evidence="1 5 6">Nucleus</location>
    </subcellularLocation>
</comment>
<dbReference type="PANTHER" id="PTHR24334">
    <property type="entry name" value="HOMEOBOX PROTEIN GBX"/>
    <property type="match status" value="1"/>
</dbReference>
<name>A0AA88YQZ2_PINIB</name>
<dbReference type="GO" id="GO:0051960">
    <property type="term" value="P:regulation of nervous system development"/>
    <property type="evidence" value="ECO:0007669"/>
    <property type="project" value="TreeGrafter"/>
</dbReference>
<feature type="domain" description="Homeobox" evidence="8">
    <location>
        <begin position="208"/>
        <end position="268"/>
    </location>
</feature>
<dbReference type="EMBL" id="VSWD01000003">
    <property type="protein sequence ID" value="KAK3106367.1"/>
    <property type="molecule type" value="Genomic_DNA"/>
</dbReference>
<dbReference type="SMART" id="SM00389">
    <property type="entry name" value="HOX"/>
    <property type="match status" value="1"/>
</dbReference>
<proteinExistence type="predicted"/>
<dbReference type="CDD" id="cd00086">
    <property type="entry name" value="homeodomain"/>
    <property type="match status" value="1"/>
</dbReference>
<keyword evidence="10" id="KW-1185">Reference proteome</keyword>
<sequence length="318" mass="35819">MNKAGVGSFSIESLMASPVNPRLGQFLCNGYMYLPPGVNRAQSNDVSMSLQSYTHHPYFATRGMFPPSINMPSRPPGMFYSAMQPYGMVSQFYAAKTKMAEETHDVRASPQSVGSGSISPTSAGDLQEQMLKGGDTDDMISPDEKRGQELEEEIDDYCDEDENIDVDRDENKSTPQDILKKSPCSGTEITGSDIIADKEKEENCSGSSKTRRRRTAFTSEQLLELEKEFHSKKYLSLTERSHIAHNLKLSEVQVKIWFQNRRAKWKRVKAGMVHGRTTDVSNKPKIVVPIPVHVNRIAIRSQHQQLEKTIRHPHNCKN</sequence>
<feature type="DNA-binding region" description="Homeobox" evidence="5">
    <location>
        <begin position="210"/>
        <end position="269"/>
    </location>
</feature>
<dbReference type="SUPFAM" id="SSF46689">
    <property type="entry name" value="Homeodomain-like"/>
    <property type="match status" value="1"/>
</dbReference>
<feature type="region of interest" description="Disordered" evidence="7">
    <location>
        <begin position="103"/>
        <end position="186"/>
    </location>
</feature>
<dbReference type="InterPro" id="IPR020479">
    <property type="entry name" value="HD_metazoa"/>
</dbReference>
<evidence type="ECO:0000256" key="3">
    <source>
        <dbReference type="ARBA" id="ARBA00023155"/>
    </source>
</evidence>
<dbReference type="Proteomes" id="UP001186944">
    <property type="component" value="Unassembled WGS sequence"/>
</dbReference>
<feature type="compositionally biased region" description="Acidic residues" evidence="7">
    <location>
        <begin position="150"/>
        <end position="164"/>
    </location>
</feature>
<dbReference type="Pfam" id="PF00046">
    <property type="entry name" value="Homeodomain"/>
    <property type="match status" value="1"/>
</dbReference>
<keyword evidence="2 5" id="KW-0238">DNA-binding</keyword>
<dbReference type="PRINTS" id="PR00024">
    <property type="entry name" value="HOMEOBOX"/>
</dbReference>
<dbReference type="GO" id="GO:0000977">
    <property type="term" value="F:RNA polymerase II transcription regulatory region sequence-specific DNA binding"/>
    <property type="evidence" value="ECO:0007669"/>
    <property type="project" value="TreeGrafter"/>
</dbReference>
<keyword evidence="3 5" id="KW-0371">Homeobox</keyword>
<evidence type="ECO:0000256" key="4">
    <source>
        <dbReference type="ARBA" id="ARBA00023242"/>
    </source>
</evidence>
<keyword evidence="4 5" id="KW-0539">Nucleus</keyword>
<dbReference type="Gene3D" id="1.10.10.60">
    <property type="entry name" value="Homeodomain-like"/>
    <property type="match status" value="1"/>
</dbReference>
<evidence type="ECO:0000256" key="2">
    <source>
        <dbReference type="ARBA" id="ARBA00023125"/>
    </source>
</evidence>
<evidence type="ECO:0000313" key="9">
    <source>
        <dbReference type="EMBL" id="KAK3106367.1"/>
    </source>
</evidence>
<feature type="compositionally biased region" description="Polar residues" evidence="7">
    <location>
        <begin position="109"/>
        <end position="124"/>
    </location>
</feature>
<dbReference type="GO" id="GO:0000981">
    <property type="term" value="F:DNA-binding transcription factor activity, RNA polymerase II-specific"/>
    <property type="evidence" value="ECO:0007669"/>
    <property type="project" value="InterPro"/>
</dbReference>
<dbReference type="PROSITE" id="PS50071">
    <property type="entry name" value="HOMEOBOX_2"/>
    <property type="match status" value="1"/>
</dbReference>
<evidence type="ECO:0000256" key="5">
    <source>
        <dbReference type="PROSITE-ProRule" id="PRU00108"/>
    </source>
</evidence>
<reference evidence="9" key="1">
    <citation type="submission" date="2019-08" db="EMBL/GenBank/DDBJ databases">
        <title>The improved chromosome-level genome for the pearl oyster Pinctada fucata martensii using PacBio sequencing and Hi-C.</title>
        <authorList>
            <person name="Zheng Z."/>
        </authorList>
    </citation>
    <scope>NUCLEOTIDE SEQUENCE</scope>
    <source>
        <strain evidence="9">ZZ-2019</strain>
        <tissue evidence="9">Adductor muscle</tissue>
    </source>
</reference>
<dbReference type="AlphaFoldDB" id="A0AA88YQZ2"/>
<dbReference type="InterPro" id="IPR009057">
    <property type="entry name" value="Homeodomain-like_sf"/>
</dbReference>
<gene>
    <name evidence="9" type="ORF">FSP39_018621</name>
</gene>
<dbReference type="InterPro" id="IPR001356">
    <property type="entry name" value="HD"/>
</dbReference>
<evidence type="ECO:0000256" key="6">
    <source>
        <dbReference type="RuleBase" id="RU000682"/>
    </source>
</evidence>